<evidence type="ECO:0000256" key="2">
    <source>
        <dbReference type="PROSITE-ProRule" id="PRU00335"/>
    </source>
</evidence>
<dbReference type="Gene3D" id="1.10.357.10">
    <property type="entry name" value="Tetracycline Repressor, domain 2"/>
    <property type="match status" value="1"/>
</dbReference>
<accession>A0A9X3LYM5</accession>
<dbReference type="SUPFAM" id="SSF46689">
    <property type="entry name" value="Homeodomain-like"/>
    <property type="match status" value="1"/>
</dbReference>
<evidence type="ECO:0000259" key="3">
    <source>
        <dbReference type="PROSITE" id="PS50977"/>
    </source>
</evidence>
<dbReference type="InterPro" id="IPR009057">
    <property type="entry name" value="Homeodomain-like_sf"/>
</dbReference>
<organism evidence="4 5">
    <name type="scientific">Corynebacterium yonathiae</name>
    <dbReference type="NCBI Taxonomy" id="2913504"/>
    <lineage>
        <taxon>Bacteria</taxon>
        <taxon>Bacillati</taxon>
        <taxon>Actinomycetota</taxon>
        <taxon>Actinomycetes</taxon>
        <taxon>Mycobacteriales</taxon>
        <taxon>Corynebacteriaceae</taxon>
        <taxon>Corynebacterium</taxon>
    </lineage>
</organism>
<evidence type="ECO:0000313" key="4">
    <source>
        <dbReference type="EMBL" id="MCZ9296517.1"/>
    </source>
</evidence>
<dbReference type="PROSITE" id="PS50977">
    <property type="entry name" value="HTH_TETR_2"/>
    <property type="match status" value="1"/>
</dbReference>
<dbReference type="EMBL" id="JAKMUZ010000014">
    <property type="protein sequence ID" value="MCZ9296517.1"/>
    <property type="molecule type" value="Genomic_DNA"/>
</dbReference>
<sequence length="199" mass="21712">MTSLREEKKRATRQAMADAAARLVLDGGAEAATVSGITAAVGVSPRTFHNYFSSVSDALLSFGTNVLAEFSKEVPTVFPNSSISEFFEQVTLDATENEGKELHSITSLFTIGEALENLSHTTEERQQFQVVSEQVLEAFHQRVPDKSRFEVAVILQACAGAAAVSMKEIHRRSQAEESLTAHTQHEIVRTAFATVRAID</sequence>
<comment type="caution">
    <text evidence="4">The sequence shown here is derived from an EMBL/GenBank/DDBJ whole genome shotgun (WGS) entry which is preliminary data.</text>
</comment>
<evidence type="ECO:0000256" key="1">
    <source>
        <dbReference type="ARBA" id="ARBA00023125"/>
    </source>
</evidence>
<dbReference type="AlphaFoldDB" id="A0A9X3LYM5"/>
<reference evidence="4" key="1">
    <citation type="submission" date="2022-02" db="EMBL/GenBank/DDBJ databases">
        <title>Corynebacterium sp. from urogenital microbiome.</title>
        <authorList>
            <person name="Cappelli E.A."/>
            <person name="Ribeiro T.G."/>
            <person name="Peixe L."/>
        </authorList>
    </citation>
    <scope>NUCLEOTIDE SEQUENCE</scope>
    <source>
        <strain evidence="4">C21Ua_68</strain>
    </source>
</reference>
<feature type="DNA-binding region" description="H-T-H motif" evidence="2">
    <location>
        <begin position="33"/>
        <end position="52"/>
    </location>
</feature>
<name>A0A9X3LYM5_9CORY</name>
<gene>
    <name evidence="4" type="ORF">L8V22_08105</name>
</gene>
<dbReference type="InterPro" id="IPR001647">
    <property type="entry name" value="HTH_TetR"/>
</dbReference>
<dbReference type="GO" id="GO:0003677">
    <property type="term" value="F:DNA binding"/>
    <property type="evidence" value="ECO:0007669"/>
    <property type="project" value="UniProtKB-UniRule"/>
</dbReference>
<feature type="domain" description="HTH tetR-type" evidence="3">
    <location>
        <begin position="10"/>
        <end position="70"/>
    </location>
</feature>
<protein>
    <submittedName>
        <fullName evidence="4">TetR/AcrR family transcriptional regulator</fullName>
    </submittedName>
</protein>
<dbReference type="Proteomes" id="UP001146439">
    <property type="component" value="Unassembled WGS sequence"/>
</dbReference>
<proteinExistence type="predicted"/>
<evidence type="ECO:0000313" key="5">
    <source>
        <dbReference type="Proteomes" id="UP001146439"/>
    </source>
</evidence>
<dbReference type="RefSeq" id="WP_238801786.1">
    <property type="nucleotide sequence ID" value="NZ_JAKMUZ010000014.1"/>
</dbReference>
<dbReference type="Pfam" id="PF00440">
    <property type="entry name" value="TetR_N"/>
    <property type="match status" value="1"/>
</dbReference>
<keyword evidence="1 2" id="KW-0238">DNA-binding</keyword>